<keyword evidence="2" id="KW-1185">Reference proteome</keyword>
<sequence>MNETHIQGRRHHSSRESGFPKKKTLGERKAESSGGKGRFQADLGGGGGGAPVGRSNGDSKLTFWGRVRAPSSFNGILKRRVLSLYNTLTVIKVLGPTAEVGAVGVAMVILIMLIDDDVRPCGSSCLA</sequence>
<accession>A0ACD1HC56</accession>
<reference evidence="1" key="1">
    <citation type="submission" date="2018-02" db="EMBL/GenBank/DDBJ databases">
        <title>The genomes of Aspergillus section Nigri reveals drivers in fungal speciation.</title>
        <authorList>
            <consortium name="DOE Joint Genome Institute"/>
            <person name="Vesth T.C."/>
            <person name="Nybo J."/>
            <person name="Theobald S."/>
            <person name="Brandl J."/>
            <person name="Frisvad J.C."/>
            <person name="Nielsen K.F."/>
            <person name="Lyhne E.K."/>
            <person name="Kogle M.E."/>
            <person name="Kuo A."/>
            <person name="Riley R."/>
            <person name="Clum A."/>
            <person name="Nolan M."/>
            <person name="Lipzen A."/>
            <person name="Salamov A."/>
            <person name="Henrissat B."/>
            <person name="Wiebenga A."/>
            <person name="De vries R.P."/>
            <person name="Grigoriev I.V."/>
            <person name="Mortensen U.H."/>
            <person name="Andersen M.R."/>
            <person name="Baker S.E."/>
        </authorList>
    </citation>
    <scope>NUCLEOTIDE SEQUENCE</scope>
    <source>
        <strain evidence="1">CBS 121060</strain>
    </source>
</reference>
<dbReference type="Proteomes" id="UP000249661">
    <property type="component" value="Unassembled WGS sequence"/>
</dbReference>
<proteinExistence type="predicted"/>
<evidence type="ECO:0000313" key="2">
    <source>
        <dbReference type="Proteomes" id="UP000249661"/>
    </source>
</evidence>
<dbReference type="EMBL" id="KZ824951">
    <property type="protein sequence ID" value="RAH70990.1"/>
    <property type="molecule type" value="Genomic_DNA"/>
</dbReference>
<protein>
    <submittedName>
        <fullName evidence="1">Uncharacterized protein</fullName>
    </submittedName>
</protein>
<name>A0ACD1HC56_9EURO</name>
<gene>
    <name evidence="1" type="ORF">BO66DRAFT_61430</name>
</gene>
<evidence type="ECO:0000313" key="1">
    <source>
        <dbReference type="EMBL" id="RAH70990.1"/>
    </source>
</evidence>
<organism evidence="1 2">
    <name type="scientific">Aspergillus aculeatinus CBS 121060</name>
    <dbReference type="NCBI Taxonomy" id="1448322"/>
    <lineage>
        <taxon>Eukaryota</taxon>
        <taxon>Fungi</taxon>
        <taxon>Dikarya</taxon>
        <taxon>Ascomycota</taxon>
        <taxon>Pezizomycotina</taxon>
        <taxon>Eurotiomycetes</taxon>
        <taxon>Eurotiomycetidae</taxon>
        <taxon>Eurotiales</taxon>
        <taxon>Aspergillaceae</taxon>
        <taxon>Aspergillus</taxon>
        <taxon>Aspergillus subgen. Circumdati</taxon>
    </lineage>
</organism>